<feature type="transmembrane region" description="Helical" evidence="8">
    <location>
        <begin position="15"/>
        <end position="32"/>
    </location>
</feature>
<comment type="caution">
    <text evidence="9">The sequence shown here is derived from an EMBL/GenBank/DDBJ whole genome shotgun (WGS) entry which is preliminary data.</text>
</comment>
<evidence type="ECO:0000256" key="1">
    <source>
        <dbReference type="ARBA" id="ARBA00004651"/>
    </source>
</evidence>
<evidence type="ECO:0000256" key="2">
    <source>
        <dbReference type="ARBA" id="ARBA00022475"/>
    </source>
</evidence>
<comment type="subcellular location">
    <subcellularLocation>
        <location evidence="1 8">Cell membrane</location>
        <topology evidence="1 8">Multi-pass membrane protein</topology>
    </subcellularLocation>
</comment>
<evidence type="ECO:0000256" key="8">
    <source>
        <dbReference type="RuleBase" id="RU363108"/>
    </source>
</evidence>
<keyword evidence="10" id="KW-1185">Reference proteome</keyword>
<keyword evidence="4 8" id="KW-1133">Transmembrane helix</keyword>
<feature type="transmembrane region" description="Helical" evidence="8">
    <location>
        <begin position="95"/>
        <end position="114"/>
    </location>
</feature>
<dbReference type="GO" id="GO:0030424">
    <property type="term" value="C:axon"/>
    <property type="evidence" value="ECO:0007669"/>
    <property type="project" value="TreeGrafter"/>
</dbReference>
<keyword evidence="3 8" id="KW-0812">Transmembrane</keyword>
<organism evidence="9 10">
    <name type="scientific">Cotesia congregata</name>
    <name type="common">Parasitoid wasp</name>
    <name type="synonym">Apanteles congregatus</name>
    <dbReference type="NCBI Taxonomy" id="51543"/>
    <lineage>
        <taxon>Eukaryota</taxon>
        <taxon>Metazoa</taxon>
        <taxon>Ecdysozoa</taxon>
        <taxon>Arthropoda</taxon>
        <taxon>Hexapoda</taxon>
        <taxon>Insecta</taxon>
        <taxon>Pterygota</taxon>
        <taxon>Neoptera</taxon>
        <taxon>Endopterygota</taxon>
        <taxon>Hymenoptera</taxon>
        <taxon>Apocrita</taxon>
        <taxon>Ichneumonoidea</taxon>
        <taxon>Braconidae</taxon>
        <taxon>Microgastrinae</taxon>
        <taxon>Cotesia</taxon>
    </lineage>
</organism>
<dbReference type="OrthoDB" id="6366728at2759"/>
<feature type="transmembrane region" description="Helical" evidence="8">
    <location>
        <begin position="301"/>
        <end position="318"/>
    </location>
</feature>
<comment type="function">
    <text evidence="8">Gustatory receptor which mediates acceptance or avoidance behavior, depending on its substrates.</text>
</comment>
<evidence type="ECO:0000256" key="4">
    <source>
        <dbReference type="ARBA" id="ARBA00022989"/>
    </source>
</evidence>
<dbReference type="GO" id="GO:0030425">
    <property type="term" value="C:dendrite"/>
    <property type="evidence" value="ECO:0007669"/>
    <property type="project" value="TreeGrafter"/>
</dbReference>
<protein>
    <recommendedName>
        <fullName evidence="8">Gustatory receptor</fullName>
    </recommendedName>
</protein>
<keyword evidence="5 8" id="KW-0472">Membrane</keyword>
<dbReference type="GO" id="GO:0050909">
    <property type="term" value="P:sensory perception of taste"/>
    <property type="evidence" value="ECO:0007669"/>
    <property type="project" value="InterPro"/>
</dbReference>
<dbReference type="GO" id="GO:0007635">
    <property type="term" value="P:chemosensory behavior"/>
    <property type="evidence" value="ECO:0007669"/>
    <property type="project" value="TreeGrafter"/>
</dbReference>
<accession>A0A8J2HJW4</accession>
<proteinExistence type="inferred from homology"/>
<keyword evidence="6 8" id="KW-0675">Receptor</keyword>
<dbReference type="GO" id="GO:0008049">
    <property type="term" value="P:male courtship behavior"/>
    <property type="evidence" value="ECO:0007669"/>
    <property type="project" value="TreeGrafter"/>
</dbReference>
<dbReference type="AlphaFoldDB" id="A0A8J2HJW4"/>
<evidence type="ECO:0000256" key="6">
    <source>
        <dbReference type="ARBA" id="ARBA00023170"/>
    </source>
</evidence>
<evidence type="ECO:0000313" key="9">
    <source>
        <dbReference type="EMBL" id="CAG5104158.1"/>
    </source>
</evidence>
<evidence type="ECO:0000256" key="7">
    <source>
        <dbReference type="ARBA" id="ARBA00023224"/>
    </source>
</evidence>
<keyword evidence="2 8" id="KW-1003">Cell membrane</keyword>
<dbReference type="Proteomes" id="UP000786811">
    <property type="component" value="Unassembled WGS sequence"/>
</dbReference>
<name>A0A8J2HJW4_COTCN</name>
<evidence type="ECO:0000313" key="10">
    <source>
        <dbReference type="Proteomes" id="UP000786811"/>
    </source>
</evidence>
<dbReference type="PANTHER" id="PTHR21143">
    <property type="entry name" value="INVERTEBRATE GUSTATORY RECEPTOR"/>
    <property type="match status" value="1"/>
</dbReference>
<dbReference type="GO" id="GO:0043025">
    <property type="term" value="C:neuronal cell body"/>
    <property type="evidence" value="ECO:0007669"/>
    <property type="project" value="TreeGrafter"/>
</dbReference>
<dbReference type="InterPro" id="IPR013604">
    <property type="entry name" value="7TM_chemorcpt"/>
</dbReference>
<sequence length="408" mass="47841">MYYNKYDSVYDKTLVIFQNIIFRIMGLSPWTLNVLKMLRKNRSFDVPDYECQFSLVGCLYNISLIISLVCLTVYVKFIPVSGVHTDGIITKPANLILFSIDMVFVCGMLLMYVINNKVMIKIFNKLKDVDQKLVKCGAYEYQTNRSIFLINFFVSIFYGCFVFYITPSLEIFQEQISAFLNNWILTQYTLLMEKIVKRFEMINHVLSKLDVKKKDTSMSGRLSAIYYDLLQQLLIHEIDIIKHAYIELCRICNEINNFYGVIMLFLIIDCSIFSVIVAYVLTFSLNNDFEFVISYVTDATWILWIAYSFVLFTVFIASTEEESQKTADIINIHMDQCAMDEIVEKKLSKFSHDIIHRKLKFVACGIFPLNRKLLSTFDNNFFSWTNLFFVSDYQHNCDVFHHSFTISF</sequence>
<feature type="transmembrane region" description="Helical" evidence="8">
    <location>
        <begin position="171"/>
        <end position="191"/>
    </location>
</feature>
<evidence type="ECO:0000256" key="5">
    <source>
        <dbReference type="ARBA" id="ARBA00023136"/>
    </source>
</evidence>
<dbReference type="GO" id="GO:0005886">
    <property type="term" value="C:plasma membrane"/>
    <property type="evidence" value="ECO:0007669"/>
    <property type="project" value="UniProtKB-SubCell"/>
</dbReference>
<dbReference type="GO" id="GO:0007165">
    <property type="term" value="P:signal transduction"/>
    <property type="evidence" value="ECO:0007669"/>
    <property type="project" value="UniProtKB-KW"/>
</dbReference>
<gene>
    <name evidence="9" type="ORF">HICCMSTLAB_LOCUS11862</name>
</gene>
<reference evidence="9" key="1">
    <citation type="submission" date="2021-04" db="EMBL/GenBank/DDBJ databases">
        <authorList>
            <person name="Chebbi M.A.C M."/>
        </authorList>
    </citation>
    <scope>NUCLEOTIDE SEQUENCE</scope>
</reference>
<feature type="transmembrane region" description="Helical" evidence="8">
    <location>
        <begin position="147"/>
        <end position="165"/>
    </location>
</feature>
<keyword evidence="7 8" id="KW-0807">Transducer</keyword>
<dbReference type="PANTHER" id="PTHR21143:SF133">
    <property type="entry name" value="GUSTATORY AND PHEROMONE RECEPTOR 32A-RELATED"/>
    <property type="match status" value="1"/>
</dbReference>
<evidence type="ECO:0000256" key="3">
    <source>
        <dbReference type="ARBA" id="ARBA00022692"/>
    </source>
</evidence>
<feature type="transmembrane region" description="Helical" evidence="8">
    <location>
        <begin position="258"/>
        <end position="281"/>
    </location>
</feature>
<dbReference type="Pfam" id="PF08395">
    <property type="entry name" value="7tm_7"/>
    <property type="match status" value="1"/>
</dbReference>
<dbReference type="EMBL" id="CAJNRD030001123">
    <property type="protein sequence ID" value="CAG5104158.1"/>
    <property type="molecule type" value="Genomic_DNA"/>
</dbReference>
<feature type="transmembrane region" description="Helical" evidence="8">
    <location>
        <begin position="53"/>
        <end position="75"/>
    </location>
</feature>
<comment type="similarity">
    <text evidence="8">Belongs to the insect chemoreceptor superfamily. Gustatory receptor (GR) family.</text>
</comment>